<dbReference type="GO" id="GO:0003677">
    <property type="term" value="F:DNA binding"/>
    <property type="evidence" value="ECO:0007669"/>
    <property type="project" value="UniProtKB-KW"/>
</dbReference>
<evidence type="ECO:0000259" key="7">
    <source>
        <dbReference type="PROSITE" id="PS51900"/>
    </source>
</evidence>
<keyword evidence="9" id="KW-1185">Reference proteome</keyword>
<evidence type="ECO:0000259" key="6">
    <source>
        <dbReference type="PROSITE" id="PS51898"/>
    </source>
</evidence>
<proteinExistence type="inferred from homology"/>
<evidence type="ECO:0000256" key="5">
    <source>
        <dbReference type="PROSITE-ProRule" id="PRU01248"/>
    </source>
</evidence>
<feature type="domain" description="Tyr recombinase" evidence="6">
    <location>
        <begin position="205"/>
        <end position="379"/>
    </location>
</feature>
<evidence type="ECO:0000256" key="3">
    <source>
        <dbReference type="ARBA" id="ARBA00023125"/>
    </source>
</evidence>
<keyword evidence="3 5" id="KW-0238">DNA-binding</keyword>
<dbReference type="Gene3D" id="1.10.150.130">
    <property type="match status" value="1"/>
</dbReference>
<dbReference type="CDD" id="cd00801">
    <property type="entry name" value="INT_P4_C"/>
    <property type="match status" value="1"/>
</dbReference>
<dbReference type="InterPro" id="IPR025166">
    <property type="entry name" value="Integrase_DNA_bind_dom"/>
</dbReference>
<dbReference type="InterPro" id="IPR011010">
    <property type="entry name" value="DNA_brk_join_enz"/>
</dbReference>
<organism evidence="8 9">
    <name type="scientific">Chelatococcus sambhunathii</name>
    <dbReference type="NCBI Taxonomy" id="363953"/>
    <lineage>
        <taxon>Bacteria</taxon>
        <taxon>Pseudomonadati</taxon>
        <taxon>Pseudomonadota</taxon>
        <taxon>Alphaproteobacteria</taxon>
        <taxon>Hyphomicrobiales</taxon>
        <taxon>Chelatococcaceae</taxon>
        <taxon>Chelatococcus</taxon>
    </lineage>
</organism>
<evidence type="ECO:0000256" key="4">
    <source>
        <dbReference type="ARBA" id="ARBA00023172"/>
    </source>
</evidence>
<sequence length="391" mass="43903">MVWRKLADSNLRKLDKPGVYSDGGGLYLRVRSGGSRQWIFIYRRGAIRREIGLGGYGQGTAPVSLKLAREKADAIRDKLARGLDPSAETKKPRVVTFKNCMDELLASKKGEWKNDKHRQQYEMTLREYAKPLHDLPVAEIALGDVKACLLPHWERAPETASRTRQRIEAVIDYGIAHGWRRDANPARWKGLLDKVLPKRRKLTRGHHAALAHAQVPSMMAALRQSSGVAARAVEFLTLTAARSGEVRGATFDEIDTEAKVWKVPAERMKAGREHVVPLCDRALQIVEAMRQRAVDGYLFPGGVERRPISETAMTKALRLASPDEAATLHGMRSTFRDWAGDETEHEREIAEMALAHAVGDEVELAYRRGTALEKRRRLMEDWSAFCDGRAA</sequence>
<dbReference type="Proteomes" id="UP001181622">
    <property type="component" value="Unassembled WGS sequence"/>
</dbReference>
<comment type="caution">
    <text evidence="8">The sequence shown here is derived from an EMBL/GenBank/DDBJ whole genome shotgun (WGS) entry which is preliminary data.</text>
</comment>
<dbReference type="Pfam" id="PF22022">
    <property type="entry name" value="Phage_int_M"/>
    <property type="match status" value="1"/>
</dbReference>
<dbReference type="InterPro" id="IPR002104">
    <property type="entry name" value="Integrase_catalytic"/>
</dbReference>
<dbReference type="Gene3D" id="1.10.443.10">
    <property type="entry name" value="Intergrase catalytic core"/>
    <property type="match status" value="1"/>
</dbReference>
<dbReference type="PANTHER" id="PTHR30629">
    <property type="entry name" value="PROPHAGE INTEGRASE"/>
    <property type="match status" value="1"/>
</dbReference>
<dbReference type="PANTHER" id="PTHR30629:SF2">
    <property type="entry name" value="PROPHAGE INTEGRASE INTS-RELATED"/>
    <property type="match status" value="1"/>
</dbReference>
<evidence type="ECO:0000313" key="9">
    <source>
        <dbReference type="Proteomes" id="UP001181622"/>
    </source>
</evidence>
<dbReference type="Pfam" id="PF13356">
    <property type="entry name" value="Arm-DNA-bind_3"/>
    <property type="match status" value="1"/>
</dbReference>
<dbReference type="InterPro" id="IPR038488">
    <property type="entry name" value="Integrase_DNA-bd_sf"/>
</dbReference>
<dbReference type="EMBL" id="JADBEO010000018">
    <property type="protein sequence ID" value="MDR4306982.1"/>
    <property type="molecule type" value="Genomic_DNA"/>
</dbReference>
<dbReference type="Gene3D" id="3.30.160.390">
    <property type="entry name" value="Integrase, DNA-binding domain"/>
    <property type="match status" value="1"/>
</dbReference>
<dbReference type="PROSITE" id="PS51898">
    <property type="entry name" value="TYR_RECOMBINASE"/>
    <property type="match status" value="1"/>
</dbReference>
<dbReference type="InterPro" id="IPR010998">
    <property type="entry name" value="Integrase_recombinase_N"/>
</dbReference>
<comment type="similarity">
    <text evidence="1">Belongs to the 'phage' integrase family.</text>
</comment>
<dbReference type="InterPro" id="IPR053876">
    <property type="entry name" value="Phage_int_M"/>
</dbReference>
<gene>
    <name evidence="8" type="ORF">IHQ68_10165</name>
</gene>
<accession>A0ABU1DFU8</accession>
<dbReference type="SUPFAM" id="SSF56349">
    <property type="entry name" value="DNA breaking-rejoining enzymes"/>
    <property type="match status" value="1"/>
</dbReference>
<dbReference type="InterPro" id="IPR013762">
    <property type="entry name" value="Integrase-like_cat_sf"/>
</dbReference>
<evidence type="ECO:0000313" key="8">
    <source>
        <dbReference type="EMBL" id="MDR4306982.1"/>
    </source>
</evidence>
<protein>
    <submittedName>
        <fullName evidence="8">Integrase arm-type DNA-binding domain-containing protein</fullName>
    </submittedName>
</protein>
<evidence type="ECO:0000256" key="2">
    <source>
        <dbReference type="ARBA" id="ARBA00022908"/>
    </source>
</evidence>
<dbReference type="PROSITE" id="PS51900">
    <property type="entry name" value="CB"/>
    <property type="match status" value="1"/>
</dbReference>
<dbReference type="RefSeq" id="WP_309391384.1">
    <property type="nucleotide sequence ID" value="NZ_JADBEO010000018.1"/>
</dbReference>
<evidence type="ECO:0000256" key="1">
    <source>
        <dbReference type="ARBA" id="ARBA00008857"/>
    </source>
</evidence>
<reference evidence="8" key="1">
    <citation type="submission" date="2020-10" db="EMBL/GenBank/DDBJ databases">
        <authorList>
            <person name="Abbas A."/>
            <person name="Razzaq R."/>
            <person name="Waqas M."/>
            <person name="Abbas N."/>
            <person name="Nielsen T.K."/>
            <person name="Hansen L.H."/>
            <person name="Hussain S."/>
            <person name="Shahid M."/>
        </authorList>
    </citation>
    <scope>NUCLEOTIDE SEQUENCE</scope>
    <source>
        <strain evidence="8">S14</strain>
    </source>
</reference>
<dbReference type="InterPro" id="IPR050808">
    <property type="entry name" value="Phage_Integrase"/>
</dbReference>
<keyword evidence="2" id="KW-0229">DNA integration</keyword>
<dbReference type="Pfam" id="PF00589">
    <property type="entry name" value="Phage_integrase"/>
    <property type="match status" value="1"/>
</dbReference>
<name>A0ABU1DFU8_9HYPH</name>
<dbReference type="InterPro" id="IPR044068">
    <property type="entry name" value="CB"/>
</dbReference>
<keyword evidence="4" id="KW-0233">DNA recombination</keyword>
<feature type="domain" description="Core-binding (CB)" evidence="7">
    <location>
        <begin position="95"/>
        <end position="175"/>
    </location>
</feature>